<gene>
    <name evidence="7" type="ORF">FJY68_10475</name>
</gene>
<dbReference type="NCBIfam" id="TIGR02532">
    <property type="entry name" value="IV_pilin_GFxxxE"/>
    <property type="match status" value="1"/>
</dbReference>
<keyword evidence="3" id="KW-0812">Transmembrane</keyword>
<evidence type="ECO:0000256" key="4">
    <source>
        <dbReference type="ARBA" id="ARBA00022989"/>
    </source>
</evidence>
<evidence type="ECO:0000256" key="6">
    <source>
        <dbReference type="SAM" id="MobiDB-lite"/>
    </source>
</evidence>
<dbReference type="Proteomes" id="UP000779900">
    <property type="component" value="Unassembled WGS sequence"/>
</dbReference>
<dbReference type="AlphaFoldDB" id="A0A937XHQ6"/>
<dbReference type="GO" id="GO:0016020">
    <property type="term" value="C:membrane"/>
    <property type="evidence" value="ECO:0007669"/>
    <property type="project" value="UniProtKB-SubCell"/>
</dbReference>
<evidence type="ECO:0000256" key="3">
    <source>
        <dbReference type="ARBA" id="ARBA00022692"/>
    </source>
</evidence>
<feature type="compositionally biased region" description="Acidic residues" evidence="6">
    <location>
        <begin position="101"/>
        <end position="117"/>
    </location>
</feature>
<evidence type="ECO:0000313" key="8">
    <source>
        <dbReference type="Proteomes" id="UP000779900"/>
    </source>
</evidence>
<dbReference type="SUPFAM" id="SSF54523">
    <property type="entry name" value="Pili subunits"/>
    <property type="match status" value="1"/>
</dbReference>
<dbReference type="PANTHER" id="PTHR30093:SF44">
    <property type="entry name" value="TYPE II SECRETION SYSTEM CORE PROTEIN G"/>
    <property type="match status" value="1"/>
</dbReference>
<dbReference type="Pfam" id="PF07963">
    <property type="entry name" value="N_methyl"/>
    <property type="match status" value="1"/>
</dbReference>
<comment type="caution">
    <text evidence="7">The sequence shown here is derived from an EMBL/GenBank/DDBJ whole genome shotgun (WGS) entry which is preliminary data.</text>
</comment>
<evidence type="ECO:0000313" key="7">
    <source>
        <dbReference type="EMBL" id="MBM3332251.1"/>
    </source>
</evidence>
<keyword evidence="2" id="KW-0488">Methylation</keyword>
<evidence type="ECO:0000256" key="1">
    <source>
        <dbReference type="ARBA" id="ARBA00004167"/>
    </source>
</evidence>
<protein>
    <submittedName>
        <fullName evidence="7">Type II secretion system protein</fullName>
    </submittedName>
</protein>
<dbReference type="InterPro" id="IPR012902">
    <property type="entry name" value="N_methyl_site"/>
</dbReference>
<keyword evidence="5" id="KW-0472">Membrane</keyword>
<dbReference type="PROSITE" id="PS00409">
    <property type="entry name" value="PROKAR_NTER_METHYL"/>
    <property type="match status" value="1"/>
</dbReference>
<keyword evidence="4" id="KW-1133">Transmembrane helix</keyword>
<dbReference type="PANTHER" id="PTHR30093">
    <property type="entry name" value="GENERAL SECRETION PATHWAY PROTEIN G"/>
    <property type="match status" value="1"/>
</dbReference>
<feature type="region of interest" description="Disordered" evidence="6">
    <location>
        <begin position="92"/>
        <end position="125"/>
    </location>
</feature>
<organism evidence="7 8">
    <name type="scientific">candidate division WOR-3 bacterium</name>
    <dbReference type="NCBI Taxonomy" id="2052148"/>
    <lineage>
        <taxon>Bacteria</taxon>
        <taxon>Bacteria division WOR-3</taxon>
    </lineage>
</organism>
<proteinExistence type="predicted"/>
<evidence type="ECO:0000256" key="5">
    <source>
        <dbReference type="ARBA" id="ARBA00023136"/>
    </source>
</evidence>
<dbReference type="Gene3D" id="3.30.700.10">
    <property type="entry name" value="Glycoprotein, Type 4 Pilin"/>
    <property type="match status" value="1"/>
</dbReference>
<reference evidence="7" key="1">
    <citation type="submission" date="2019-03" db="EMBL/GenBank/DDBJ databases">
        <title>Lake Tanganyika Metagenome-Assembled Genomes (MAGs).</title>
        <authorList>
            <person name="Tran P."/>
        </authorList>
    </citation>
    <scope>NUCLEOTIDE SEQUENCE</scope>
    <source>
        <strain evidence="7">K_DeepCast_150m_m2_040</strain>
    </source>
</reference>
<sequence length="178" mass="19906">MRMRNRGFTLIELLVVILILGILMAMTVPRIAGVRQQAREAAMKMNLHNVQVVIEQFHAEKGYYAEDFYEDGYGSVFPGGIFDQQIGTLPTNPWTGRQMDPDEFNPEDYDKEADLSDANEGGPNDQYDYGYGEIIYGIWTPLGADNPTGYGLVGIGRGGMSIRSFNQDDEAIIFLLHS</sequence>
<dbReference type="InterPro" id="IPR045584">
    <property type="entry name" value="Pilin-like"/>
</dbReference>
<name>A0A937XHQ6_UNCW3</name>
<dbReference type="EMBL" id="VGIR01000070">
    <property type="protein sequence ID" value="MBM3332251.1"/>
    <property type="molecule type" value="Genomic_DNA"/>
</dbReference>
<evidence type="ECO:0000256" key="2">
    <source>
        <dbReference type="ARBA" id="ARBA00022481"/>
    </source>
</evidence>
<comment type="subcellular location">
    <subcellularLocation>
        <location evidence="1">Membrane</location>
        <topology evidence="1">Single-pass membrane protein</topology>
    </subcellularLocation>
</comment>
<accession>A0A937XHQ6</accession>